<reference evidence="2" key="1">
    <citation type="submission" date="2020-07" db="EMBL/GenBank/DDBJ databases">
        <title>Multicomponent nature underlies the extraordinary mechanical properties of spider dragline silk.</title>
        <authorList>
            <person name="Kono N."/>
            <person name="Nakamura H."/>
            <person name="Mori M."/>
            <person name="Yoshida Y."/>
            <person name="Ohtoshi R."/>
            <person name="Malay A.D."/>
            <person name="Moran D.A.P."/>
            <person name="Tomita M."/>
            <person name="Numata K."/>
            <person name="Arakawa K."/>
        </authorList>
    </citation>
    <scope>NUCLEOTIDE SEQUENCE</scope>
</reference>
<feature type="compositionally biased region" description="Basic residues" evidence="1">
    <location>
        <begin position="48"/>
        <end position="57"/>
    </location>
</feature>
<gene>
    <name evidence="2" type="ORF">TNCT_167401</name>
</gene>
<evidence type="ECO:0000313" key="2">
    <source>
        <dbReference type="EMBL" id="GFR14176.1"/>
    </source>
</evidence>
<dbReference type="Proteomes" id="UP000887116">
    <property type="component" value="Unassembled WGS sequence"/>
</dbReference>
<feature type="compositionally biased region" description="Acidic residues" evidence="1">
    <location>
        <begin position="1"/>
        <end position="10"/>
    </location>
</feature>
<feature type="compositionally biased region" description="Polar residues" evidence="1">
    <location>
        <begin position="19"/>
        <end position="32"/>
    </location>
</feature>
<name>A0A8X6GZ04_TRICU</name>
<organism evidence="2 3">
    <name type="scientific">Trichonephila clavata</name>
    <name type="common">Joro spider</name>
    <name type="synonym">Nephila clavata</name>
    <dbReference type="NCBI Taxonomy" id="2740835"/>
    <lineage>
        <taxon>Eukaryota</taxon>
        <taxon>Metazoa</taxon>
        <taxon>Ecdysozoa</taxon>
        <taxon>Arthropoda</taxon>
        <taxon>Chelicerata</taxon>
        <taxon>Arachnida</taxon>
        <taxon>Araneae</taxon>
        <taxon>Araneomorphae</taxon>
        <taxon>Entelegynae</taxon>
        <taxon>Araneoidea</taxon>
        <taxon>Nephilidae</taxon>
        <taxon>Trichonephila</taxon>
    </lineage>
</organism>
<comment type="caution">
    <text evidence="2">The sequence shown here is derived from an EMBL/GenBank/DDBJ whole genome shotgun (WGS) entry which is preliminary data.</text>
</comment>
<accession>A0A8X6GZ04</accession>
<evidence type="ECO:0000313" key="3">
    <source>
        <dbReference type="Proteomes" id="UP000887116"/>
    </source>
</evidence>
<dbReference type="AlphaFoldDB" id="A0A8X6GZ04"/>
<evidence type="ECO:0000256" key="1">
    <source>
        <dbReference type="SAM" id="MobiDB-lite"/>
    </source>
</evidence>
<feature type="region of interest" description="Disordered" evidence="1">
    <location>
        <begin position="1"/>
        <end position="70"/>
    </location>
</feature>
<proteinExistence type="predicted"/>
<dbReference type="EMBL" id="BMAO01027047">
    <property type="protein sequence ID" value="GFR14176.1"/>
    <property type="molecule type" value="Genomic_DNA"/>
</dbReference>
<sequence>MQLDEEEEEEKIPKKLTSELLTKSDSSLQTFSPEIPGAISREKGRREAGKKRKRRKTPGAPFSARVLPNN</sequence>
<protein>
    <submittedName>
        <fullName evidence="2">Uncharacterized protein</fullName>
    </submittedName>
</protein>
<keyword evidence="3" id="KW-1185">Reference proteome</keyword>